<dbReference type="InterPro" id="IPR052345">
    <property type="entry name" value="Rad_response_metalloprotease"/>
</dbReference>
<dbReference type="Gene3D" id="1.10.10.2910">
    <property type="match status" value="1"/>
</dbReference>
<evidence type="ECO:0000313" key="2">
    <source>
        <dbReference type="EMBL" id="MCG3418997.1"/>
    </source>
</evidence>
<feature type="domain" description="IrrE N-terminal-like" evidence="1">
    <location>
        <begin position="23"/>
        <end position="116"/>
    </location>
</feature>
<sequence>MDIKKKVDQLVRTHNTNNPYVIAEAMGIVVRHVPLGNILGFHTRQCRVSLIHVNESLSTEQQIFTCSHEMGHAILHPEVSTPFLKSSTYFSNEKIEKEANEFAIELLLSKEVVNPITVQDAIESYRIPKQLLYKKIYP</sequence>
<dbReference type="Pfam" id="PF06114">
    <property type="entry name" value="Peptidase_M78"/>
    <property type="match status" value="1"/>
</dbReference>
<protein>
    <submittedName>
        <fullName evidence="2">ImmA/IrrE family metallo-endopeptidase</fullName>
    </submittedName>
</protein>
<gene>
    <name evidence="2" type="ORF">K3T81_07535</name>
</gene>
<reference evidence="2 3" key="1">
    <citation type="journal article" date="2022" name="Evol. Bioinform. Online">
        <title>Draft Genome Sequence of Oceanobacillus jordanicus Strain GSFE11, a Halotolerant Plant Growth-Promoting Bacterial Endophyte Isolated From the Jordan Valley.</title>
        <authorList>
            <person name="Alhindi T."/>
            <person name="Albdaiwi R."/>
        </authorList>
    </citation>
    <scope>NUCLEOTIDE SEQUENCE [LARGE SCALE GENOMIC DNA]</scope>
    <source>
        <strain evidence="2 3">GSFE11</strain>
    </source>
</reference>
<keyword evidence="3" id="KW-1185">Reference proteome</keyword>
<dbReference type="InterPro" id="IPR010359">
    <property type="entry name" value="IrrE_HExxH"/>
</dbReference>
<organism evidence="2 3">
    <name type="scientific">Oceanobacillus jordanicus</name>
    <dbReference type="NCBI Taxonomy" id="2867266"/>
    <lineage>
        <taxon>Bacteria</taxon>
        <taxon>Bacillati</taxon>
        <taxon>Bacillota</taxon>
        <taxon>Bacilli</taxon>
        <taxon>Bacillales</taxon>
        <taxon>Bacillaceae</taxon>
        <taxon>Oceanobacillus</taxon>
    </lineage>
</organism>
<dbReference type="PANTHER" id="PTHR43236">
    <property type="entry name" value="ANTITOXIN HIGA1"/>
    <property type="match status" value="1"/>
</dbReference>
<dbReference type="PANTHER" id="PTHR43236:SF1">
    <property type="entry name" value="BLL7220 PROTEIN"/>
    <property type="match status" value="1"/>
</dbReference>
<accession>A0AAW5B6U5</accession>
<evidence type="ECO:0000313" key="3">
    <source>
        <dbReference type="Proteomes" id="UP001199631"/>
    </source>
</evidence>
<name>A0AAW5B6U5_9BACI</name>
<dbReference type="AlphaFoldDB" id="A0AAW5B6U5"/>
<proteinExistence type="predicted"/>
<dbReference type="RefSeq" id="WP_238019170.1">
    <property type="nucleotide sequence ID" value="NZ_JAIFZM010000005.1"/>
</dbReference>
<comment type="caution">
    <text evidence="2">The sequence shown here is derived from an EMBL/GenBank/DDBJ whole genome shotgun (WGS) entry which is preliminary data.</text>
</comment>
<dbReference type="Proteomes" id="UP001199631">
    <property type="component" value="Unassembled WGS sequence"/>
</dbReference>
<dbReference type="EMBL" id="JAIFZM010000005">
    <property type="protein sequence ID" value="MCG3418997.1"/>
    <property type="molecule type" value="Genomic_DNA"/>
</dbReference>
<evidence type="ECO:0000259" key="1">
    <source>
        <dbReference type="Pfam" id="PF06114"/>
    </source>
</evidence>